<dbReference type="GO" id="GO:0071555">
    <property type="term" value="P:cell wall organization"/>
    <property type="evidence" value="ECO:0007669"/>
    <property type="project" value="UniProtKB-KW"/>
</dbReference>
<comment type="pathway">
    <text evidence="10">Cell wall biogenesis; peptidoglycan biosynthesis.</text>
</comment>
<feature type="domain" description="Glycosyl transferase family 28 C-terminal" evidence="12">
    <location>
        <begin position="193"/>
        <end position="353"/>
    </location>
</feature>
<dbReference type="Pfam" id="PF04101">
    <property type="entry name" value="Glyco_tran_28_C"/>
    <property type="match status" value="1"/>
</dbReference>
<dbReference type="AlphaFoldDB" id="A0A5B8UHX3"/>
<evidence type="ECO:0000259" key="11">
    <source>
        <dbReference type="Pfam" id="PF03033"/>
    </source>
</evidence>
<gene>
    <name evidence="10 13" type="primary">murG</name>
    <name evidence="13" type="ORF">FSB75_09045</name>
</gene>
<dbReference type="GO" id="GO:0005975">
    <property type="term" value="P:carbohydrate metabolic process"/>
    <property type="evidence" value="ECO:0007669"/>
    <property type="project" value="InterPro"/>
</dbReference>
<evidence type="ECO:0000313" key="13">
    <source>
        <dbReference type="EMBL" id="QEC56032.1"/>
    </source>
</evidence>
<dbReference type="GO" id="GO:0008360">
    <property type="term" value="P:regulation of cell shape"/>
    <property type="evidence" value="ECO:0007669"/>
    <property type="project" value="UniProtKB-KW"/>
</dbReference>
<keyword evidence="5 10" id="KW-0133">Cell shape</keyword>
<keyword evidence="6 10" id="KW-0573">Peptidoglycan synthesis</keyword>
<dbReference type="UniPathway" id="UPA00219"/>
<feature type="binding site" evidence="10">
    <location>
        <position position="126"/>
    </location>
    <ligand>
        <name>UDP-N-acetyl-alpha-D-glucosamine</name>
        <dbReference type="ChEBI" id="CHEBI:57705"/>
    </ligand>
</feature>
<keyword evidence="7 10" id="KW-0472">Membrane</keyword>
<feature type="binding site" evidence="10">
    <location>
        <begin position="12"/>
        <end position="14"/>
    </location>
    <ligand>
        <name>UDP-N-acetyl-alpha-D-glucosamine</name>
        <dbReference type="ChEBI" id="CHEBI:57705"/>
    </ligand>
</feature>
<comment type="catalytic activity">
    <reaction evidence="10">
        <text>di-trans,octa-cis-undecaprenyl diphospho-N-acetyl-alpha-D-muramoyl-L-alanyl-D-glutamyl-meso-2,6-diaminopimeloyl-D-alanyl-D-alanine + UDP-N-acetyl-alpha-D-glucosamine = di-trans,octa-cis-undecaprenyl diphospho-[N-acetyl-alpha-D-glucosaminyl-(1-&gt;4)]-N-acetyl-alpha-D-muramoyl-L-alanyl-D-glutamyl-meso-2,6-diaminopimeloyl-D-alanyl-D-alanine + UDP + H(+)</text>
        <dbReference type="Rhea" id="RHEA:31227"/>
        <dbReference type="ChEBI" id="CHEBI:15378"/>
        <dbReference type="ChEBI" id="CHEBI:57705"/>
        <dbReference type="ChEBI" id="CHEBI:58223"/>
        <dbReference type="ChEBI" id="CHEBI:61387"/>
        <dbReference type="ChEBI" id="CHEBI:61388"/>
        <dbReference type="EC" id="2.4.1.227"/>
    </reaction>
</comment>
<sequence length="364" mass="39389">MAKRIIIAGGGTGGHIFPAIAIANALKKADNTVEILFVGAKGKMEMEKVPQAGYKIEGLDIAGFNRSSLIKNISLPAKLVKSFLQVRRIFKKFVPNAVIGVGGYSSFPVLRFAQAKGIPSFVHESNSFAGKSNMLLGKKATKVFVASDNMQQFFPQEKIMITGNPVRPDIVNVATVAKEEALRFFNLQPGKKTVLIVGGSLGARSINEAIENGLIELTNAGLQLIWQTGKTGAQRWEDAAAKKENVWVSDFIKEMQYAYAAADIVVSRAGAMAIAELCVVRKPVLFVPYPFAAEDHQTVNAQNLVKKDAALMVKDSEAKEKVVSTIIALANDETKQTKLKENISALAVTDADKKIADEILKTIN</sequence>
<feature type="binding site" evidence="10">
    <location>
        <position position="200"/>
    </location>
    <ligand>
        <name>UDP-N-acetyl-alpha-D-glucosamine</name>
        <dbReference type="ChEBI" id="CHEBI:57705"/>
    </ligand>
</feature>
<evidence type="ECO:0000256" key="3">
    <source>
        <dbReference type="ARBA" id="ARBA00022676"/>
    </source>
</evidence>
<dbReference type="GO" id="GO:0009252">
    <property type="term" value="P:peptidoglycan biosynthetic process"/>
    <property type="evidence" value="ECO:0007669"/>
    <property type="project" value="UniProtKB-UniRule"/>
</dbReference>
<comment type="caution">
    <text evidence="10">Lacks conserved residue(s) required for the propagation of feature annotation.</text>
</comment>
<dbReference type="GO" id="GO:0005886">
    <property type="term" value="C:plasma membrane"/>
    <property type="evidence" value="ECO:0007669"/>
    <property type="project" value="UniProtKB-SubCell"/>
</dbReference>
<feature type="binding site" evidence="10">
    <location>
        <position position="297"/>
    </location>
    <ligand>
        <name>UDP-N-acetyl-alpha-D-glucosamine</name>
        <dbReference type="ChEBI" id="CHEBI:57705"/>
    </ligand>
</feature>
<feature type="binding site" evidence="10">
    <location>
        <position position="252"/>
    </location>
    <ligand>
        <name>UDP-N-acetyl-alpha-D-glucosamine</name>
        <dbReference type="ChEBI" id="CHEBI:57705"/>
    </ligand>
</feature>
<keyword evidence="3 10" id="KW-0328">Glycosyltransferase</keyword>
<dbReference type="InterPro" id="IPR004276">
    <property type="entry name" value="GlycoTrans_28_N"/>
</dbReference>
<keyword evidence="1 10" id="KW-1003">Cell membrane</keyword>
<dbReference type="SUPFAM" id="SSF53756">
    <property type="entry name" value="UDP-Glycosyltransferase/glycogen phosphorylase"/>
    <property type="match status" value="1"/>
</dbReference>
<dbReference type="KEGG" id="fgg:FSB75_09045"/>
<keyword evidence="4 10" id="KW-0808">Transferase</keyword>
<dbReference type="NCBIfam" id="TIGR01133">
    <property type="entry name" value="murG"/>
    <property type="match status" value="1"/>
</dbReference>
<keyword evidence="8 10" id="KW-0131">Cell cycle</keyword>
<dbReference type="Proteomes" id="UP000321204">
    <property type="component" value="Chromosome"/>
</dbReference>
<dbReference type="EMBL" id="CP042433">
    <property type="protein sequence ID" value="QEC56032.1"/>
    <property type="molecule type" value="Genomic_DNA"/>
</dbReference>
<evidence type="ECO:0000313" key="14">
    <source>
        <dbReference type="Proteomes" id="UP000321204"/>
    </source>
</evidence>
<dbReference type="InterPro" id="IPR006009">
    <property type="entry name" value="GlcNAc_MurG"/>
</dbReference>
<organism evidence="13 14">
    <name type="scientific">Flavisolibacter ginsenosidimutans</name>
    <dbReference type="NCBI Taxonomy" id="661481"/>
    <lineage>
        <taxon>Bacteria</taxon>
        <taxon>Pseudomonadati</taxon>
        <taxon>Bacteroidota</taxon>
        <taxon>Chitinophagia</taxon>
        <taxon>Chitinophagales</taxon>
        <taxon>Chitinophagaceae</taxon>
        <taxon>Flavisolibacter</taxon>
    </lineage>
</organism>
<accession>A0A5B8UHX3</accession>
<keyword evidence="2 10" id="KW-0132">Cell division</keyword>
<evidence type="ECO:0000256" key="7">
    <source>
        <dbReference type="ARBA" id="ARBA00023136"/>
    </source>
</evidence>
<dbReference type="HAMAP" id="MF_00033">
    <property type="entry name" value="MurG"/>
    <property type="match status" value="1"/>
</dbReference>
<dbReference type="OrthoDB" id="9808936at2"/>
<dbReference type="RefSeq" id="WP_146785914.1">
    <property type="nucleotide sequence ID" value="NZ_BAABIO010000001.1"/>
</dbReference>
<dbReference type="PANTHER" id="PTHR21015:SF22">
    <property type="entry name" value="GLYCOSYLTRANSFERASE"/>
    <property type="match status" value="1"/>
</dbReference>
<comment type="function">
    <text evidence="10">Cell wall formation. Catalyzes the transfer of a GlcNAc subunit on undecaprenyl-pyrophosphoryl-MurNAc-pentapeptide (lipid intermediate I) to form undecaprenyl-pyrophosphoryl-MurNAc-(pentapeptide)GlcNAc (lipid intermediate II).</text>
</comment>
<evidence type="ECO:0000256" key="5">
    <source>
        <dbReference type="ARBA" id="ARBA00022960"/>
    </source>
</evidence>
<dbReference type="GO" id="GO:0050511">
    <property type="term" value="F:undecaprenyldiphospho-muramoylpentapeptide beta-N-acetylglucosaminyltransferase activity"/>
    <property type="evidence" value="ECO:0007669"/>
    <property type="project" value="UniProtKB-UniRule"/>
</dbReference>
<evidence type="ECO:0000256" key="6">
    <source>
        <dbReference type="ARBA" id="ARBA00022984"/>
    </source>
</evidence>
<name>A0A5B8UHX3_9BACT</name>
<protein>
    <recommendedName>
        <fullName evidence="10">UDP-N-acetylglucosamine--N-acetylmuramyl-(pentapeptide) pyrophosphoryl-undecaprenol N-acetylglucosamine transferase</fullName>
        <ecNumber evidence="10">2.4.1.227</ecNumber>
    </recommendedName>
    <alternativeName>
        <fullName evidence="10">Undecaprenyl-PP-MurNAc-pentapeptide-UDPGlcNAc GlcNAc transferase</fullName>
    </alternativeName>
</protein>
<feature type="domain" description="Glycosyltransferase family 28 N-terminal" evidence="11">
    <location>
        <begin position="5"/>
        <end position="144"/>
    </location>
</feature>
<feature type="binding site" evidence="10">
    <location>
        <position position="167"/>
    </location>
    <ligand>
        <name>UDP-N-acetyl-alpha-D-glucosamine</name>
        <dbReference type="ChEBI" id="CHEBI:57705"/>
    </ligand>
</feature>
<dbReference type="GO" id="GO:0051991">
    <property type="term" value="F:UDP-N-acetyl-D-glucosamine:N-acetylmuramoyl-L-alanyl-D-glutamyl-meso-2,6-diaminopimelyl-D-alanyl-D-alanine-diphosphoundecaprenol 4-beta-N-acetylglucosaminlytransferase activity"/>
    <property type="evidence" value="ECO:0007669"/>
    <property type="project" value="RHEA"/>
</dbReference>
<dbReference type="CDD" id="cd03785">
    <property type="entry name" value="GT28_MurG"/>
    <property type="match status" value="1"/>
</dbReference>
<proteinExistence type="inferred from homology"/>
<evidence type="ECO:0000256" key="9">
    <source>
        <dbReference type="ARBA" id="ARBA00023316"/>
    </source>
</evidence>
<comment type="subcellular location">
    <subcellularLocation>
        <location evidence="10">Cell membrane</location>
        <topology evidence="10">Peripheral membrane protein</topology>
        <orientation evidence="10">Cytoplasmic side</orientation>
    </subcellularLocation>
</comment>
<evidence type="ECO:0000256" key="8">
    <source>
        <dbReference type="ARBA" id="ARBA00023306"/>
    </source>
</evidence>
<evidence type="ECO:0000256" key="10">
    <source>
        <dbReference type="HAMAP-Rule" id="MF_00033"/>
    </source>
</evidence>
<keyword evidence="9 10" id="KW-0961">Cell wall biogenesis/degradation</keyword>
<dbReference type="GO" id="GO:0051301">
    <property type="term" value="P:cell division"/>
    <property type="evidence" value="ECO:0007669"/>
    <property type="project" value="UniProtKB-KW"/>
</dbReference>
<dbReference type="InterPro" id="IPR007235">
    <property type="entry name" value="Glyco_trans_28_C"/>
</dbReference>
<evidence type="ECO:0000256" key="1">
    <source>
        <dbReference type="ARBA" id="ARBA00022475"/>
    </source>
</evidence>
<evidence type="ECO:0000259" key="12">
    <source>
        <dbReference type="Pfam" id="PF04101"/>
    </source>
</evidence>
<dbReference type="Pfam" id="PF03033">
    <property type="entry name" value="Glyco_transf_28"/>
    <property type="match status" value="1"/>
</dbReference>
<reference evidence="13 14" key="1">
    <citation type="journal article" date="2015" name="Int. J. Syst. Evol. Microbiol.">
        <title>Flavisolibacter ginsenosidimutans sp. nov., with ginsenoside-converting activity isolated from soil used for cultivating ginseng.</title>
        <authorList>
            <person name="Zhao Y."/>
            <person name="Liu Q."/>
            <person name="Kang M.S."/>
            <person name="Jin F."/>
            <person name="Yu H."/>
            <person name="Im W.T."/>
        </authorList>
    </citation>
    <scope>NUCLEOTIDE SEQUENCE [LARGE SCALE GENOMIC DNA]</scope>
    <source>
        <strain evidence="13 14">Gsoil 636</strain>
    </source>
</reference>
<keyword evidence="14" id="KW-1185">Reference proteome</keyword>
<evidence type="ECO:0000256" key="2">
    <source>
        <dbReference type="ARBA" id="ARBA00022618"/>
    </source>
</evidence>
<comment type="similarity">
    <text evidence="10">Belongs to the glycosyltransferase 28 family. MurG subfamily.</text>
</comment>
<evidence type="ECO:0000256" key="4">
    <source>
        <dbReference type="ARBA" id="ARBA00022679"/>
    </source>
</evidence>
<dbReference type="PANTHER" id="PTHR21015">
    <property type="entry name" value="UDP-N-ACETYLGLUCOSAMINE--N-ACETYLMURAMYL-(PENTAPEPTIDE) PYROPHOSPHORYL-UNDECAPRENOL N-ACETYLGLUCOSAMINE TRANSFERASE 1"/>
    <property type="match status" value="1"/>
</dbReference>
<dbReference type="EC" id="2.4.1.227" evidence="10"/>
<dbReference type="Gene3D" id="3.40.50.2000">
    <property type="entry name" value="Glycogen Phosphorylase B"/>
    <property type="match status" value="2"/>
</dbReference>